<feature type="region of interest" description="Disordered" evidence="1">
    <location>
        <begin position="656"/>
        <end position="677"/>
    </location>
</feature>
<organism evidence="2 3">
    <name type="scientific">Coniophora puteana (strain RWD-64-598)</name>
    <name type="common">Brown rot fungus</name>
    <dbReference type="NCBI Taxonomy" id="741705"/>
    <lineage>
        <taxon>Eukaryota</taxon>
        <taxon>Fungi</taxon>
        <taxon>Dikarya</taxon>
        <taxon>Basidiomycota</taxon>
        <taxon>Agaricomycotina</taxon>
        <taxon>Agaricomycetes</taxon>
        <taxon>Agaricomycetidae</taxon>
        <taxon>Boletales</taxon>
        <taxon>Coniophorineae</taxon>
        <taxon>Coniophoraceae</taxon>
        <taxon>Coniophora</taxon>
    </lineage>
</organism>
<dbReference type="Proteomes" id="UP000053558">
    <property type="component" value="Unassembled WGS sequence"/>
</dbReference>
<dbReference type="AlphaFoldDB" id="A0A5M3MXR0"/>
<sequence length="677" mass="74998">MYAGPLGFSPVMDRIHAQGVQAALYLPEPQRSENLRTVFARMVSPREDAVFVKQYVVDMVACLIPTQTAINEQFSTEMANSKSYPGLEPVGGFSSFANACLNAGLVPTMIKLMQQDWSGDQVRKERYISQYRALQGLCMLLRTGNVSEQQSLVEALLKEGVVEICIRYLKHRLCIMRQAAISALHGLSHSFLGLYISSSTAAHIVESVCTYALRGPKHVVDQLNDSATAWQSELFSEDIDGGQEEIIRFVPKYYAMAQDLAVYTAHGILCTFPSRSQDFCLAALKERPHILDLLLYCATINRPTAYPESQMKATSLEALIALFQWPCHTVPGSPATVGMSTSERKIMSQSMSVLTSRPEWSDKLIEVWMRLQEEDLIHAQRYLNSSKDNGRDPDSPYMEGFKKFFRSRAVCRASVLRLIATFTHAADPCGITNAQIESFLHIAYFGCRKGGKDIKDCSSAVEAIGTFEYEEDVYQMPIGSACMDQPDSVDSPFVVAPQCVLGPIALIRLFVVLAQRKALDSIQTLRKAPIGLSSSTSLAQIQVITHPDVIRRAIEISQVRILERLDTGRDYAEDTKNYACVIFMSAAELAAAVVALDEHTEGRYMAEARGARKQLVIALGNASQMALKLEHYQKALRLADAAIGVAENIPAEENLNPEITEKNKRRASQATAGLQRK</sequence>
<feature type="compositionally biased region" description="Polar residues" evidence="1">
    <location>
        <begin position="668"/>
        <end position="677"/>
    </location>
</feature>
<comment type="caution">
    <text evidence="2">The sequence shown here is derived from an EMBL/GenBank/DDBJ whole genome shotgun (WGS) entry which is preliminary data.</text>
</comment>
<dbReference type="RefSeq" id="XP_007765536.1">
    <property type="nucleotide sequence ID" value="XM_007767346.1"/>
</dbReference>
<proteinExistence type="predicted"/>
<name>A0A5M3MXR0_CONPW</name>
<protein>
    <submittedName>
        <fullName evidence="2">Uncharacterized protein</fullName>
    </submittedName>
</protein>
<evidence type="ECO:0000313" key="3">
    <source>
        <dbReference type="Proteomes" id="UP000053558"/>
    </source>
</evidence>
<keyword evidence="3" id="KW-1185">Reference proteome</keyword>
<reference evidence="3" key="1">
    <citation type="journal article" date="2012" name="Science">
        <title>The Paleozoic origin of enzymatic lignin decomposition reconstructed from 31 fungal genomes.</title>
        <authorList>
            <person name="Floudas D."/>
            <person name="Binder M."/>
            <person name="Riley R."/>
            <person name="Barry K."/>
            <person name="Blanchette R.A."/>
            <person name="Henrissat B."/>
            <person name="Martinez A.T."/>
            <person name="Otillar R."/>
            <person name="Spatafora J.W."/>
            <person name="Yadav J.S."/>
            <person name="Aerts A."/>
            <person name="Benoit I."/>
            <person name="Boyd A."/>
            <person name="Carlson A."/>
            <person name="Copeland A."/>
            <person name="Coutinho P.M."/>
            <person name="de Vries R.P."/>
            <person name="Ferreira P."/>
            <person name="Findley K."/>
            <person name="Foster B."/>
            <person name="Gaskell J."/>
            <person name="Glotzer D."/>
            <person name="Gorecki P."/>
            <person name="Heitman J."/>
            <person name="Hesse C."/>
            <person name="Hori C."/>
            <person name="Igarashi K."/>
            <person name="Jurgens J.A."/>
            <person name="Kallen N."/>
            <person name="Kersten P."/>
            <person name="Kohler A."/>
            <person name="Kuees U."/>
            <person name="Kumar T.K.A."/>
            <person name="Kuo A."/>
            <person name="LaButti K."/>
            <person name="Larrondo L.F."/>
            <person name="Lindquist E."/>
            <person name="Ling A."/>
            <person name="Lombard V."/>
            <person name="Lucas S."/>
            <person name="Lundell T."/>
            <person name="Martin R."/>
            <person name="McLaughlin D.J."/>
            <person name="Morgenstern I."/>
            <person name="Morin E."/>
            <person name="Murat C."/>
            <person name="Nagy L.G."/>
            <person name="Nolan M."/>
            <person name="Ohm R.A."/>
            <person name="Patyshakuliyeva A."/>
            <person name="Rokas A."/>
            <person name="Ruiz-Duenas F.J."/>
            <person name="Sabat G."/>
            <person name="Salamov A."/>
            <person name="Samejima M."/>
            <person name="Schmutz J."/>
            <person name="Slot J.C."/>
            <person name="St John F."/>
            <person name="Stenlid J."/>
            <person name="Sun H."/>
            <person name="Sun S."/>
            <person name="Syed K."/>
            <person name="Tsang A."/>
            <person name="Wiebenga A."/>
            <person name="Young D."/>
            <person name="Pisabarro A."/>
            <person name="Eastwood D.C."/>
            <person name="Martin F."/>
            <person name="Cullen D."/>
            <person name="Grigoriev I.V."/>
            <person name="Hibbett D.S."/>
        </authorList>
    </citation>
    <scope>NUCLEOTIDE SEQUENCE [LARGE SCALE GENOMIC DNA]</scope>
    <source>
        <strain evidence="3">RWD-64-598 SS2</strain>
    </source>
</reference>
<gene>
    <name evidence="2" type="ORF">CONPUDRAFT_142239</name>
</gene>
<dbReference type="EMBL" id="JH711575">
    <property type="protein sequence ID" value="EIW83564.1"/>
    <property type="molecule type" value="Genomic_DNA"/>
</dbReference>
<accession>A0A5M3MXR0</accession>
<evidence type="ECO:0000256" key="1">
    <source>
        <dbReference type="SAM" id="MobiDB-lite"/>
    </source>
</evidence>
<evidence type="ECO:0000313" key="2">
    <source>
        <dbReference type="EMBL" id="EIW83564.1"/>
    </source>
</evidence>
<dbReference type="OrthoDB" id="2932645at2759"/>
<dbReference type="GeneID" id="19201718"/>
<dbReference type="KEGG" id="cput:CONPUDRAFT_142239"/>